<organism evidence="8 9">
    <name type="scientific">Ignelater luminosus</name>
    <name type="common">Cucubano</name>
    <name type="synonym">Pyrophorus luminosus</name>
    <dbReference type="NCBI Taxonomy" id="2038154"/>
    <lineage>
        <taxon>Eukaryota</taxon>
        <taxon>Metazoa</taxon>
        <taxon>Ecdysozoa</taxon>
        <taxon>Arthropoda</taxon>
        <taxon>Hexapoda</taxon>
        <taxon>Insecta</taxon>
        <taxon>Pterygota</taxon>
        <taxon>Neoptera</taxon>
        <taxon>Endopterygota</taxon>
        <taxon>Coleoptera</taxon>
        <taxon>Polyphaga</taxon>
        <taxon>Elateriformia</taxon>
        <taxon>Elateroidea</taxon>
        <taxon>Elateridae</taxon>
        <taxon>Agrypninae</taxon>
        <taxon>Pyrophorini</taxon>
        <taxon>Ignelater</taxon>
    </lineage>
</organism>
<evidence type="ECO:0000256" key="5">
    <source>
        <dbReference type="PROSITE-ProRule" id="PRU00205"/>
    </source>
</evidence>
<dbReference type="InterPro" id="IPR006634">
    <property type="entry name" value="TLC-dom"/>
</dbReference>
<feature type="transmembrane region" description="Helical" evidence="6">
    <location>
        <begin position="44"/>
        <end position="63"/>
    </location>
</feature>
<dbReference type="PROSITE" id="PS50922">
    <property type="entry name" value="TLC"/>
    <property type="match status" value="1"/>
</dbReference>
<feature type="transmembrane region" description="Helical" evidence="6">
    <location>
        <begin position="16"/>
        <end position="37"/>
    </location>
</feature>
<evidence type="ECO:0000313" key="8">
    <source>
        <dbReference type="EMBL" id="KAF2900633.1"/>
    </source>
</evidence>
<dbReference type="AlphaFoldDB" id="A0A8K0DCC1"/>
<keyword evidence="3 6" id="KW-1133">Transmembrane helix</keyword>
<dbReference type="InterPro" id="IPR042512">
    <property type="entry name" value="TLCD5"/>
</dbReference>
<evidence type="ECO:0000259" key="7">
    <source>
        <dbReference type="PROSITE" id="PS50922"/>
    </source>
</evidence>
<protein>
    <recommendedName>
        <fullName evidence="7">TLC domain-containing protein</fullName>
    </recommendedName>
</protein>
<feature type="transmembrane region" description="Helical" evidence="6">
    <location>
        <begin position="171"/>
        <end position="194"/>
    </location>
</feature>
<evidence type="ECO:0000256" key="3">
    <source>
        <dbReference type="ARBA" id="ARBA00022989"/>
    </source>
</evidence>
<dbReference type="PANTHER" id="PTHR31898:SF1">
    <property type="entry name" value="TLC DOMAIN-CONTAINING PROTEIN 5"/>
    <property type="match status" value="1"/>
</dbReference>
<evidence type="ECO:0000256" key="1">
    <source>
        <dbReference type="ARBA" id="ARBA00004141"/>
    </source>
</evidence>
<dbReference type="GO" id="GO:0016020">
    <property type="term" value="C:membrane"/>
    <property type="evidence" value="ECO:0007669"/>
    <property type="project" value="UniProtKB-SubCell"/>
</dbReference>
<dbReference type="Proteomes" id="UP000801492">
    <property type="component" value="Unassembled WGS sequence"/>
</dbReference>
<dbReference type="PANTHER" id="PTHR31898">
    <property type="entry name" value="TRANSMEMBRANE PROTEIN 136"/>
    <property type="match status" value="1"/>
</dbReference>
<dbReference type="OrthoDB" id="506011at2759"/>
<comment type="subcellular location">
    <subcellularLocation>
        <location evidence="1">Membrane</location>
        <topology evidence="1">Multi-pass membrane protein</topology>
    </subcellularLocation>
</comment>
<evidence type="ECO:0000313" key="9">
    <source>
        <dbReference type="Proteomes" id="UP000801492"/>
    </source>
</evidence>
<evidence type="ECO:0000256" key="4">
    <source>
        <dbReference type="ARBA" id="ARBA00023136"/>
    </source>
</evidence>
<name>A0A8K0DCC1_IGNLU</name>
<sequence length="243" mass="28146">MDDFEDQISSYPYNTWYAVILSFAFWSGSYLAIRMVFPKTSPEYSSRILALFHGFVMTFFGLNQCFSGKSPFDNPDEPTTTDQALIIVASLGYFVEDLIWCLYYQTETALMIAHHAYSCFALSRMLFRGAAGHAATCGLGALEVTNPLLQARWFTRTHGYHNTPLFTSIEVTFMIMFFFVRIILGSIYLLLVIIQPTNTWEFRILTFLIYTMSWMFMINICKYFNHKYMEENVEAELGHMNTS</sequence>
<feature type="domain" description="TLC" evidence="7">
    <location>
        <begin position="39"/>
        <end position="213"/>
    </location>
</feature>
<keyword evidence="9" id="KW-1185">Reference proteome</keyword>
<dbReference type="SMART" id="SM00724">
    <property type="entry name" value="TLC"/>
    <property type="match status" value="1"/>
</dbReference>
<comment type="caution">
    <text evidence="8">The sequence shown here is derived from an EMBL/GenBank/DDBJ whole genome shotgun (WGS) entry which is preliminary data.</text>
</comment>
<feature type="transmembrane region" description="Helical" evidence="6">
    <location>
        <begin position="83"/>
        <end position="104"/>
    </location>
</feature>
<evidence type="ECO:0000256" key="2">
    <source>
        <dbReference type="ARBA" id="ARBA00022692"/>
    </source>
</evidence>
<reference evidence="8" key="1">
    <citation type="submission" date="2019-08" db="EMBL/GenBank/DDBJ databases">
        <title>The genome of the North American firefly Photinus pyralis.</title>
        <authorList>
            <consortium name="Photinus pyralis genome working group"/>
            <person name="Fallon T.R."/>
            <person name="Sander Lower S.E."/>
            <person name="Weng J.-K."/>
        </authorList>
    </citation>
    <scope>NUCLEOTIDE SEQUENCE</scope>
    <source>
        <strain evidence="8">TRF0915ILg1</strain>
        <tissue evidence="8">Whole body</tissue>
    </source>
</reference>
<dbReference type="EMBL" id="VTPC01002082">
    <property type="protein sequence ID" value="KAF2900633.1"/>
    <property type="molecule type" value="Genomic_DNA"/>
</dbReference>
<keyword evidence="4 5" id="KW-0472">Membrane</keyword>
<feature type="transmembrane region" description="Helical" evidence="6">
    <location>
        <begin position="200"/>
        <end position="221"/>
    </location>
</feature>
<accession>A0A8K0DCC1</accession>
<gene>
    <name evidence="8" type="ORF">ILUMI_05546</name>
</gene>
<keyword evidence="2 5" id="KW-0812">Transmembrane</keyword>
<evidence type="ECO:0000256" key="6">
    <source>
        <dbReference type="SAM" id="Phobius"/>
    </source>
</evidence>
<proteinExistence type="predicted"/>
<dbReference type="Pfam" id="PF03798">
    <property type="entry name" value="TRAM_LAG1_CLN8"/>
    <property type="match status" value="1"/>
</dbReference>